<dbReference type="Proteomes" id="UP000004069">
    <property type="component" value="Unassembled WGS sequence"/>
</dbReference>
<dbReference type="InterPro" id="IPR016181">
    <property type="entry name" value="Acyl_CoA_acyltransferase"/>
</dbReference>
<evidence type="ECO:0000259" key="1">
    <source>
        <dbReference type="PROSITE" id="PS51186"/>
    </source>
</evidence>
<reference evidence="2 3" key="1">
    <citation type="submission" date="2010-04" db="EMBL/GenBank/DDBJ databases">
        <authorList>
            <person name="Muzny D."/>
            <person name="Qin X."/>
            <person name="Deng J."/>
            <person name="Jiang H."/>
            <person name="Liu Y."/>
            <person name="Qu J."/>
            <person name="Song X.-Z."/>
            <person name="Zhang L."/>
            <person name="Thornton R."/>
            <person name="Coyle M."/>
            <person name="Francisco L."/>
            <person name="Jackson L."/>
            <person name="Javaid M."/>
            <person name="Korchina V."/>
            <person name="Kovar C."/>
            <person name="Mata R."/>
            <person name="Mathew T."/>
            <person name="Ngo R."/>
            <person name="Nguyen L."/>
            <person name="Nguyen N."/>
            <person name="Okwuonu G."/>
            <person name="Ongeri F."/>
            <person name="Pham C."/>
            <person name="Simmons D."/>
            <person name="Wilczek-Boney K."/>
            <person name="Hale W."/>
            <person name="Jakkamsetti A."/>
            <person name="Pham P."/>
            <person name="Ruth R."/>
            <person name="San Lucas F."/>
            <person name="Warren J."/>
            <person name="Zhang J."/>
            <person name="Zhao Z."/>
            <person name="Zhou C."/>
            <person name="Zhu D."/>
            <person name="Lee S."/>
            <person name="Bess C."/>
            <person name="Blankenburg K."/>
            <person name="Forbes L."/>
            <person name="Fu Q."/>
            <person name="Gubbala S."/>
            <person name="Hirani K."/>
            <person name="Jayaseelan J.C."/>
            <person name="Lara F."/>
            <person name="Munidasa M."/>
            <person name="Palculict T."/>
            <person name="Patil S."/>
            <person name="Pu L.-L."/>
            <person name="Saada N."/>
            <person name="Tang L."/>
            <person name="Weissenberger G."/>
            <person name="Zhu Y."/>
            <person name="Hemphill L."/>
            <person name="Shang Y."/>
            <person name="Youmans B."/>
            <person name="Ayvaz T."/>
            <person name="Ross M."/>
            <person name="Santibanez J."/>
            <person name="Aqrawi P."/>
            <person name="Gross S."/>
            <person name="Joshi V."/>
            <person name="Fowler G."/>
            <person name="Nazareth L."/>
            <person name="Reid J."/>
            <person name="Worley K."/>
            <person name="Petrosino J."/>
            <person name="Highlander S."/>
            <person name="Gibbs R."/>
        </authorList>
    </citation>
    <scope>NUCLEOTIDE SEQUENCE [LARGE SCALE GENOMIC DNA]</scope>
    <source>
        <strain evidence="2 3">DSM 11664</strain>
    </source>
</reference>
<dbReference type="PANTHER" id="PTHR43617:SF38">
    <property type="entry name" value="N-ACETYLTRANSFERASE DOMAIN-CONTAINING PROTEIN"/>
    <property type="match status" value="1"/>
</dbReference>
<dbReference type="PANTHER" id="PTHR43617">
    <property type="entry name" value="L-AMINO ACID N-ACETYLTRANSFERASE"/>
    <property type="match status" value="1"/>
</dbReference>
<proteinExistence type="predicted"/>
<dbReference type="InterPro" id="IPR000182">
    <property type="entry name" value="GNAT_dom"/>
</dbReference>
<feature type="domain" description="N-acetyltransferase" evidence="1">
    <location>
        <begin position="1"/>
        <end position="90"/>
    </location>
</feature>
<dbReference type="EMBL" id="ADNY01000043">
    <property type="protein sequence ID" value="EFG55211.1"/>
    <property type="molecule type" value="Genomic_DNA"/>
</dbReference>
<dbReference type="InterPro" id="IPR050276">
    <property type="entry name" value="MshD_Acetyltransferase"/>
</dbReference>
<dbReference type="CDD" id="cd04301">
    <property type="entry name" value="NAT_SF"/>
    <property type="match status" value="1"/>
</dbReference>
<evidence type="ECO:0000313" key="2">
    <source>
        <dbReference type="EMBL" id="EFG55211.1"/>
    </source>
</evidence>
<name>D4YUD2_9LACO</name>
<keyword evidence="2" id="KW-0808">Transferase</keyword>
<evidence type="ECO:0000313" key="3">
    <source>
        <dbReference type="Proteomes" id="UP000004069"/>
    </source>
</evidence>
<dbReference type="GO" id="GO:0016747">
    <property type="term" value="F:acyltransferase activity, transferring groups other than amino-acyl groups"/>
    <property type="evidence" value="ECO:0007669"/>
    <property type="project" value="InterPro"/>
</dbReference>
<dbReference type="eggNOG" id="COG0456">
    <property type="taxonomic scope" value="Bacteria"/>
</dbReference>
<dbReference type="SUPFAM" id="SSF55729">
    <property type="entry name" value="Acyl-CoA N-acyltransferases (Nat)"/>
    <property type="match status" value="1"/>
</dbReference>
<keyword evidence="3" id="KW-1185">Reference proteome</keyword>
<dbReference type="AlphaFoldDB" id="D4YUD2"/>
<accession>D4YUD2</accession>
<dbReference type="Pfam" id="PF00583">
    <property type="entry name" value="Acetyltransf_1"/>
    <property type="match status" value="1"/>
</dbReference>
<comment type="caution">
    <text evidence="2">The sequence shown here is derived from an EMBL/GenBank/DDBJ whole genome shotgun (WGS) entry which is preliminary data.</text>
</comment>
<organism evidence="2 3">
    <name type="scientific">Lactobacillus amylolyticus DSM 11664</name>
    <dbReference type="NCBI Taxonomy" id="585524"/>
    <lineage>
        <taxon>Bacteria</taxon>
        <taxon>Bacillati</taxon>
        <taxon>Bacillota</taxon>
        <taxon>Bacilli</taxon>
        <taxon>Lactobacillales</taxon>
        <taxon>Lactobacillaceae</taxon>
        <taxon>Lactobacillus</taxon>
    </lineage>
</organism>
<protein>
    <submittedName>
        <fullName evidence="2">Acetyltransferase, GNAT family</fullName>
    </submittedName>
</protein>
<sequence>MFIGAVGFVGYGRHRLEFLYVDPDFQDKGIGTELMEAALKKLKRPVRLGVFSDNQNAKRLYEKFGFKVVDTLTERWSDEVPKIYSEDTMELK</sequence>
<dbReference type="PROSITE" id="PS51186">
    <property type="entry name" value="GNAT"/>
    <property type="match status" value="1"/>
</dbReference>
<dbReference type="Gene3D" id="3.40.630.30">
    <property type="match status" value="1"/>
</dbReference>
<gene>
    <name evidence="2" type="ORF">HMPREF0493_1143</name>
</gene>